<dbReference type="AlphaFoldDB" id="A0A8G0ZVU8"/>
<keyword evidence="8 10" id="KW-1133">Transmembrane helix</keyword>
<dbReference type="GO" id="GO:0005886">
    <property type="term" value="C:plasma membrane"/>
    <property type="evidence" value="ECO:0007669"/>
    <property type="project" value="UniProtKB-SubCell"/>
</dbReference>
<evidence type="ECO:0000256" key="2">
    <source>
        <dbReference type="ARBA" id="ARBA00004162"/>
    </source>
</evidence>
<proteinExistence type="inferred from homology"/>
<dbReference type="Proteomes" id="UP000826300">
    <property type="component" value="Chromosome"/>
</dbReference>
<comment type="function">
    <text evidence="1 10">Controls the rotational direction of flagella during chemotaxis.</text>
</comment>
<evidence type="ECO:0000256" key="5">
    <source>
        <dbReference type="ARBA" id="ARBA00022500"/>
    </source>
</evidence>
<protein>
    <recommendedName>
        <fullName evidence="10">Flagellar protein FliL</fullName>
    </recommendedName>
</protein>
<feature type="transmembrane region" description="Helical" evidence="10">
    <location>
        <begin position="20"/>
        <end position="41"/>
    </location>
</feature>
<comment type="similarity">
    <text evidence="3 10">Belongs to the FliL family.</text>
</comment>
<organism evidence="11 12">
    <name type="scientific">Neotabrizicola shimadae</name>
    <dbReference type="NCBI Taxonomy" id="2807096"/>
    <lineage>
        <taxon>Bacteria</taxon>
        <taxon>Pseudomonadati</taxon>
        <taxon>Pseudomonadota</taxon>
        <taxon>Alphaproteobacteria</taxon>
        <taxon>Rhodobacterales</taxon>
        <taxon>Paracoccaceae</taxon>
        <taxon>Neotabrizicola</taxon>
    </lineage>
</organism>
<keyword evidence="10" id="KW-0997">Cell inner membrane</keyword>
<keyword evidence="12" id="KW-1185">Reference proteome</keyword>
<keyword evidence="5 10" id="KW-0145">Chemotaxis</keyword>
<reference evidence="11" key="1">
    <citation type="submission" date="2021-02" db="EMBL/GenBank/DDBJ databases">
        <title>Rhodobacter shimadae sp. nov., an aerobic anoxygenic phototrophic bacterium isolated from a hot spring.</title>
        <authorList>
            <person name="Muramatsu S."/>
            <person name="Haruta S."/>
            <person name="Hirose S."/>
            <person name="Hanada S."/>
        </authorList>
    </citation>
    <scope>NUCLEOTIDE SEQUENCE</scope>
    <source>
        <strain evidence="11">N10</strain>
    </source>
</reference>
<comment type="subcellular location">
    <subcellularLocation>
        <location evidence="10">Cell inner membrane</location>
    </subcellularLocation>
    <subcellularLocation>
        <location evidence="2">Cell membrane</location>
        <topology evidence="2">Single-pass membrane protein</topology>
    </subcellularLocation>
</comment>
<keyword evidence="4" id="KW-1003">Cell membrane</keyword>
<dbReference type="EMBL" id="CP069370">
    <property type="protein sequence ID" value="QYZ69802.1"/>
    <property type="molecule type" value="Genomic_DNA"/>
</dbReference>
<keyword evidence="11" id="KW-0966">Cell projection</keyword>
<accession>A0A8G0ZVU8</accession>
<gene>
    <name evidence="11" type="ORF">JO391_19240</name>
</gene>
<keyword evidence="6 10" id="KW-0812">Transmembrane</keyword>
<sequence length="161" mass="17191">MAADVGDSIKGKTGRRRTQLLLPGAILLAVLTGAFGFYAAYTGVLPVPGQNGSHAKGAKTLPVIAFVPVDPVVVSLGHGGSDRHLRFRAQLEVNQPYEAEVAALLPRIVDVLNGYLRAVDAASLDEPTALIRTRAQLLRRIQMVTGEGRVRDLLVAEFVVN</sequence>
<dbReference type="InterPro" id="IPR005503">
    <property type="entry name" value="FliL"/>
</dbReference>
<evidence type="ECO:0000256" key="6">
    <source>
        <dbReference type="ARBA" id="ARBA00022692"/>
    </source>
</evidence>
<evidence type="ECO:0000256" key="1">
    <source>
        <dbReference type="ARBA" id="ARBA00002254"/>
    </source>
</evidence>
<keyword evidence="11" id="KW-0969">Cilium</keyword>
<keyword evidence="7 10" id="KW-0283">Flagellar rotation</keyword>
<keyword evidence="9 10" id="KW-0472">Membrane</keyword>
<dbReference type="KEGG" id="nsm:JO391_19240"/>
<evidence type="ECO:0000313" key="11">
    <source>
        <dbReference type="EMBL" id="QYZ69802.1"/>
    </source>
</evidence>
<dbReference type="GO" id="GO:0009425">
    <property type="term" value="C:bacterial-type flagellum basal body"/>
    <property type="evidence" value="ECO:0007669"/>
    <property type="project" value="InterPro"/>
</dbReference>
<evidence type="ECO:0000313" key="12">
    <source>
        <dbReference type="Proteomes" id="UP000826300"/>
    </source>
</evidence>
<evidence type="ECO:0000256" key="9">
    <source>
        <dbReference type="ARBA" id="ARBA00023136"/>
    </source>
</evidence>
<evidence type="ECO:0000256" key="10">
    <source>
        <dbReference type="RuleBase" id="RU364125"/>
    </source>
</evidence>
<evidence type="ECO:0000256" key="4">
    <source>
        <dbReference type="ARBA" id="ARBA00022475"/>
    </source>
</evidence>
<name>A0A8G0ZVU8_9RHOB</name>
<evidence type="ECO:0000256" key="3">
    <source>
        <dbReference type="ARBA" id="ARBA00008281"/>
    </source>
</evidence>
<dbReference type="Pfam" id="PF03748">
    <property type="entry name" value="FliL"/>
    <property type="match status" value="1"/>
</dbReference>
<evidence type="ECO:0000256" key="7">
    <source>
        <dbReference type="ARBA" id="ARBA00022779"/>
    </source>
</evidence>
<keyword evidence="11" id="KW-0282">Flagellum</keyword>
<evidence type="ECO:0000256" key="8">
    <source>
        <dbReference type="ARBA" id="ARBA00022989"/>
    </source>
</evidence>
<dbReference type="GO" id="GO:0006935">
    <property type="term" value="P:chemotaxis"/>
    <property type="evidence" value="ECO:0007669"/>
    <property type="project" value="UniProtKB-KW"/>
</dbReference>
<dbReference type="GO" id="GO:0071973">
    <property type="term" value="P:bacterial-type flagellum-dependent cell motility"/>
    <property type="evidence" value="ECO:0007669"/>
    <property type="project" value="InterPro"/>
</dbReference>